<accession>A0ABY1WWX4</accession>
<proteinExistence type="predicted"/>
<gene>
    <name evidence="1" type="ORF">ELH98_37315</name>
</gene>
<keyword evidence="2" id="KW-1185">Reference proteome</keyword>
<sequence>MHEAQTKNGWVVRSGASYPLIDFDTKIVNRDAVGDAINEYLDEYRQTLKNDQALQEAFVRKFDNLYHHASLAPEFAAGG</sequence>
<dbReference type="EMBL" id="SIOX01000014">
    <property type="protein sequence ID" value="TAX63736.1"/>
    <property type="molecule type" value="Genomic_DNA"/>
</dbReference>
<comment type="caution">
    <text evidence="1">The sequence shown here is derived from an EMBL/GenBank/DDBJ whole genome shotgun (WGS) entry which is preliminary data.</text>
</comment>
<protein>
    <submittedName>
        <fullName evidence="1">Uncharacterized protein</fullName>
    </submittedName>
</protein>
<dbReference type="Proteomes" id="UP000291659">
    <property type="component" value="Unassembled WGS sequence"/>
</dbReference>
<dbReference type="RefSeq" id="WP_130658223.1">
    <property type="nucleotide sequence ID" value="NZ_SINW01000018.1"/>
</dbReference>
<reference evidence="1 2" key="1">
    <citation type="submission" date="2019-02" db="EMBL/GenBank/DDBJ databases">
        <title>The genomic architecture of introgression among sibling species of bacteria.</title>
        <authorList>
            <person name="Cavassim M.I.A."/>
            <person name="Moeskjaer S."/>
            <person name="Moslemi C."/>
            <person name="Fields B."/>
            <person name="Bachmann A."/>
            <person name="Vilhjalmsson B."/>
            <person name="Schierup M.H."/>
            <person name="Young J.P.W."/>
            <person name="Andersen S.U."/>
        </authorList>
    </citation>
    <scope>NUCLEOTIDE SEQUENCE [LARGE SCALE GENOMIC DNA]</scope>
    <source>
        <strain evidence="1 2">SM141A</strain>
    </source>
</reference>
<evidence type="ECO:0000313" key="1">
    <source>
        <dbReference type="EMBL" id="TAX63736.1"/>
    </source>
</evidence>
<name>A0ABY1WWX4_9HYPH</name>
<evidence type="ECO:0000313" key="2">
    <source>
        <dbReference type="Proteomes" id="UP000291659"/>
    </source>
</evidence>
<organism evidence="1 2">
    <name type="scientific">Rhizobium ruizarguesonis</name>
    <dbReference type="NCBI Taxonomy" id="2081791"/>
    <lineage>
        <taxon>Bacteria</taxon>
        <taxon>Pseudomonadati</taxon>
        <taxon>Pseudomonadota</taxon>
        <taxon>Alphaproteobacteria</taxon>
        <taxon>Hyphomicrobiales</taxon>
        <taxon>Rhizobiaceae</taxon>
        <taxon>Rhizobium/Agrobacterium group</taxon>
        <taxon>Rhizobium</taxon>
    </lineage>
</organism>